<keyword evidence="1" id="KW-0805">Transcription regulation</keyword>
<keyword evidence="6" id="KW-1185">Reference proteome</keyword>
<dbReference type="Gene3D" id="1.10.10.60">
    <property type="entry name" value="Homeodomain-like"/>
    <property type="match status" value="2"/>
</dbReference>
<dbReference type="STRING" id="1236971.JCM9152_3010"/>
<dbReference type="GO" id="GO:0003700">
    <property type="term" value="F:DNA-binding transcription factor activity"/>
    <property type="evidence" value="ECO:0007669"/>
    <property type="project" value="InterPro"/>
</dbReference>
<name>W4QHH9_9BACI</name>
<dbReference type="SMART" id="SM00342">
    <property type="entry name" value="HTH_ARAC"/>
    <property type="match status" value="1"/>
</dbReference>
<dbReference type="Proteomes" id="UP000018895">
    <property type="component" value="Unassembled WGS sequence"/>
</dbReference>
<dbReference type="InterPro" id="IPR020449">
    <property type="entry name" value="Tscrpt_reg_AraC-type_HTH"/>
</dbReference>
<dbReference type="AlphaFoldDB" id="W4QHH9"/>
<keyword evidence="3" id="KW-0804">Transcription</keyword>
<evidence type="ECO:0000313" key="6">
    <source>
        <dbReference type="Proteomes" id="UP000018895"/>
    </source>
</evidence>
<dbReference type="RefSeq" id="WP_035345315.1">
    <property type="nucleotide sequence ID" value="NZ_BAUU01000020.1"/>
</dbReference>
<sequence>MKNSTDKIKEKCTIIAEAFEMPVLFINTNGEVTYENYSGQILNPLYENQKEKLFNPLNFKPEVQFKTPVIRKSAFSEKFILLSIVKKTTFYGTVIIGPSLSYPFSEDRISGIINDFRAFFYRGSVLQYYQSLPIIKPDKLVNISIIAFKLFNNILVSSPSVSFEDSSLPQDSKSIQSVNLTVSHNLQANNFHHDRLFEKNILSIIREGRVEDLKEFPYTKEEEEASVLSKSSYLRSNKNHIITMITLVSRASIDGGLHEEVAFSLHDSFIQQLEELNRLDDIRMLARDVLYTFARKVKQVKNDRHSRTITICKDYIFKYIYEDLTHEQIAKRVELSPKYLSVLFKKEVGITISEYIQQIKIEEAKKLLAYSNTPISDICSLLNYTDQSYFTKVFKKFIGVTPKFYRENHHLIDK</sequence>
<accession>W4QHH9</accession>
<proteinExistence type="predicted"/>
<feature type="domain" description="HTH araC/xylS-type" evidence="4">
    <location>
        <begin position="310"/>
        <end position="408"/>
    </location>
</feature>
<keyword evidence="2" id="KW-0238">DNA-binding</keyword>
<dbReference type="OrthoDB" id="247151at2"/>
<dbReference type="PROSITE" id="PS00041">
    <property type="entry name" value="HTH_ARAC_FAMILY_1"/>
    <property type="match status" value="1"/>
</dbReference>
<protein>
    <submittedName>
        <fullName evidence="5">Transcriptional regulator</fullName>
    </submittedName>
</protein>
<organism evidence="5 6">
    <name type="scientific">Halalkalibacter hemicellulosilyticusJCM 9152</name>
    <dbReference type="NCBI Taxonomy" id="1236971"/>
    <lineage>
        <taxon>Bacteria</taxon>
        <taxon>Bacillati</taxon>
        <taxon>Bacillota</taxon>
        <taxon>Bacilli</taxon>
        <taxon>Bacillales</taxon>
        <taxon>Bacillaceae</taxon>
        <taxon>Halalkalibacter</taxon>
    </lineage>
</organism>
<evidence type="ECO:0000256" key="3">
    <source>
        <dbReference type="ARBA" id="ARBA00023163"/>
    </source>
</evidence>
<gene>
    <name evidence="5" type="ORF">JCM9152_3010</name>
</gene>
<dbReference type="InterPro" id="IPR009057">
    <property type="entry name" value="Homeodomain-like_sf"/>
</dbReference>
<evidence type="ECO:0000256" key="1">
    <source>
        <dbReference type="ARBA" id="ARBA00023015"/>
    </source>
</evidence>
<comment type="caution">
    <text evidence="5">The sequence shown here is derived from an EMBL/GenBank/DDBJ whole genome shotgun (WGS) entry which is preliminary data.</text>
</comment>
<reference evidence="5" key="1">
    <citation type="journal article" date="2014" name="Genome Announc.">
        <title>Draft Genome Sequences of Three Alkaliphilic Bacillus Strains, Bacillus wakoensis JCM 9140T, Bacillus akibai JCM 9157T, and Bacillus hemicellulosilyticus JCM 9152T.</title>
        <authorList>
            <person name="Yuki M."/>
            <person name="Oshima K."/>
            <person name="Suda W."/>
            <person name="Oshida Y."/>
            <person name="Kitamura K."/>
            <person name="Iida T."/>
            <person name="Hattori M."/>
            <person name="Ohkuma M."/>
        </authorList>
    </citation>
    <scope>NUCLEOTIDE SEQUENCE [LARGE SCALE GENOMIC DNA]</scope>
    <source>
        <strain evidence="5">JCM 9152</strain>
    </source>
</reference>
<evidence type="ECO:0000313" key="5">
    <source>
        <dbReference type="EMBL" id="GAE31536.1"/>
    </source>
</evidence>
<dbReference type="Pfam" id="PF12833">
    <property type="entry name" value="HTH_18"/>
    <property type="match status" value="1"/>
</dbReference>
<dbReference type="PANTHER" id="PTHR43280">
    <property type="entry name" value="ARAC-FAMILY TRANSCRIPTIONAL REGULATOR"/>
    <property type="match status" value="1"/>
</dbReference>
<dbReference type="SUPFAM" id="SSF46689">
    <property type="entry name" value="Homeodomain-like"/>
    <property type="match status" value="2"/>
</dbReference>
<evidence type="ECO:0000256" key="2">
    <source>
        <dbReference type="ARBA" id="ARBA00023125"/>
    </source>
</evidence>
<dbReference type="EMBL" id="BAUU01000020">
    <property type="protein sequence ID" value="GAE31536.1"/>
    <property type="molecule type" value="Genomic_DNA"/>
</dbReference>
<evidence type="ECO:0000259" key="4">
    <source>
        <dbReference type="PROSITE" id="PS01124"/>
    </source>
</evidence>
<dbReference type="PROSITE" id="PS01124">
    <property type="entry name" value="HTH_ARAC_FAMILY_2"/>
    <property type="match status" value="1"/>
</dbReference>
<dbReference type="InterPro" id="IPR018060">
    <property type="entry name" value="HTH_AraC"/>
</dbReference>
<dbReference type="InterPro" id="IPR018062">
    <property type="entry name" value="HTH_AraC-typ_CS"/>
</dbReference>
<dbReference type="PANTHER" id="PTHR43280:SF34">
    <property type="entry name" value="ARAC-FAMILY TRANSCRIPTIONAL REGULATOR"/>
    <property type="match status" value="1"/>
</dbReference>
<dbReference type="PRINTS" id="PR00032">
    <property type="entry name" value="HTHARAC"/>
</dbReference>
<dbReference type="GO" id="GO:0043565">
    <property type="term" value="F:sequence-specific DNA binding"/>
    <property type="evidence" value="ECO:0007669"/>
    <property type="project" value="InterPro"/>
</dbReference>